<reference evidence="1 2" key="1">
    <citation type="submission" date="2024-06" db="EMBL/GenBank/DDBJ databases">
        <title>Genomic Encyclopedia of Type Strains, Phase IV (KMG-IV): sequencing the most valuable type-strain genomes for metagenomic binning, comparative biology and taxonomic classification.</title>
        <authorList>
            <person name="Goeker M."/>
        </authorList>
    </citation>
    <scope>NUCLEOTIDE SEQUENCE [LARGE SCALE GENOMIC DNA]</scope>
    <source>
        <strain evidence="1 2">DSM 29388</strain>
    </source>
</reference>
<dbReference type="EMBL" id="JBEPMO010000030">
    <property type="protein sequence ID" value="MET3733078.1"/>
    <property type="molecule type" value="Genomic_DNA"/>
</dbReference>
<dbReference type="InterPro" id="IPR007358">
    <property type="entry name" value="Nucleoid_associated_NdpA"/>
</dbReference>
<protein>
    <recommendedName>
        <fullName evidence="3">Nucleoid associated protein NdpA</fullName>
    </recommendedName>
</protein>
<organism evidence="1 2">
    <name type="scientific">Moheibacter stercoris</name>
    <dbReference type="NCBI Taxonomy" id="1628251"/>
    <lineage>
        <taxon>Bacteria</taxon>
        <taxon>Pseudomonadati</taxon>
        <taxon>Bacteroidota</taxon>
        <taxon>Flavobacteriia</taxon>
        <taxon>Flavobacteriales</taxon>
        <taxon>Weeksellaceae</taxon>
        <taxon>Moheibacter</taxon>
    </lineage>
</organism>
<keyword evidence="2" id="KW-1185">Reference proteome</keyword>
<dbReference type="Pfam" id="PF04245">
    <property type="entry name" value="NA37"/>
    <property type="match status" value="1"/>
</dbReference>
<dbReference type="RefSeq" id="WP_354510895.1">
    <property type="nucleotide sequence ID" value="NZ_JBEPMO010000030.1"/>
</dbReference>
<gene>
    <name evidence="1" type="ORF">ABID46_002671</name>
</gene>
<proteinExistence type="predicted"/>
<accession>A0ABV2LWZ1</accession>
<evidence type="ECO:0000313" key="1">
    <source>
        <dbReference type="EMBL" id="MET3733078.1"/>
    </source>
</evidence>
<dbReference type="Proteomes" id="UP001549146">
    <property type="component" value="Unassembled WGS sequence"/>
</dbReference>
<evidence type="ECO:0008006" key="3">
    <source>
        <dbReference type="Google" id="ProtNLM"/>
    </source>
</evidence>
<sequence>MHFLNPEESFDLVIHRVGNSGSEEGVHLSKTLTHYDEDMVDPLYTFFTKSFKTEEYFRFNIQEDPEDNVVYTAAKSIFEDRTQLVQQSVNLAYHLYNKSYNPKVRGGEMFVVFFPDAIIEGQNAQVIGIFKSENKERFLKVHPTENSYEANSETGIQLGKVDKGCLIFNLEQEDGYIVACVDNGSKTEEVKYWSDEFLGLTQREDEYFDTENTLNLCKSYVMDKLPEDFEVSKVDQVDLLNKSVNFFKENEKFEIDQFAKQVLGQDELIKSFADYKQQFEEVYEMDLNDHFDISKNAVKKQARFFKSIIKLDKNFHIYVHGNRQMIEQGVDEEGKKYYKLYYDSEI</sequence>
<evidence type="ECO:0000313" key="2">
    <source>
        <dbReference type="Proteomes" id="UP001549146"/>
    </source>
</evidence>
<comment type="caution">
    <text evidence="1">The sequence shown here is derived from an EMBL/GenBank/DDBJ whole genome shotgun (WGS) entry which is preliminary data.</text>
</comment>
<name>A0ABV2LWZ1_9FLAO</name>